<dbReference type="EMBL" id="JAENIO010000005">
    <property type="protein sequence ID" value="MBK1833132.1"/>
    <property type="molecule type" value="Genomic_DNA"/>
</dbReference>
<accession>A0A934VLD7</accession>
<dbReference type="Proteomes" id="UP000604083">
    <property type="component" value="Unassembled WGS sequence"/>
</dbReference>
<gene>
    <name evidence="1" type="ORF">JIN78_03580</name>
</gene>
<name>A0A934VLD7_9BACT</name>
<evidence type="ECO:0000313" key="2">
    <source>
        <dbReference type="Proteomes" id="UP000604083"/>
    </source>
</evidence>
<proteinExistence type="predicted"/>
<evidence type="ECO:0000313" key="1">
    <source>
        <dbReference type="EMBL" id="MBK1833132.1"/>
    </source>
</evidence>
<organism evidence="1 2">
    <name type="scientific">Roseibacillus ishigakijimensis</name>
    <dbReference type="NCBI Taxonomy" id="454146"/>
    <lineage>
        <taxon>Bacteria</taxon>
        <taxon>Pseudomonadati</taxon>
        <taxon>Verrucomicrobiota</taxon>
        <taxon>Verrucomicrobiia</taxon>
        <taxon>Verrucomicrobiales</taxon>
        <taxon>Verrucomicrobiaceae</taxon>
        <taxon>Roseibacillus</taxon>
    </lineage>
</organism>
<comment type="caution">
    <text evidence="1">The sequence shown here is derived from an EMBL/GenBank/DDBJ whole genome shotgun (WGS) entry which is preliminary data.</text>
</comment>
<keyword evidence="2" id="KW-1185">Reference proteome</keyword>
<sequence>MKIFYLLAFSVTSLFGMDLPRHVFTLDKLAEAKAEASENKQPLIFVYTDLGTT</sequence>
<protein>
    <submittedName>
        <fullName evidence="1">Uncharacterized protein</fullName>
    </submittedName>
</protein>
<dbReference type="RefSeq" id="WP_200390562.1">
    <property type="nucleotide sequence ID" value="NZ_JAENIO010000005.1"/>
</dbReference>
<reference evidence="1" key="1">
    <citation type="submission" date="2021-01" db="EMBL/GenBank/DDBJ databases">
        <title>Modified the classification status of verrucomicrobia.</title>
        <authorList>
            <person name="Feng X."/>
        </authorList>
    </citation>
    <scope>NUCLEOTIDE SEQUENCE</scope>
    <source>
        <strain evidence="1">KCTC 12986</strain>
    </source>
</reference>
<dbReference type="AlphaFoldDB" id="A0A934VLD7"/>